<dbReference type="Proteomes" id="UP001574169">
    <property type="component" value="Unassembled WGS sequence"/>
</dbReference>
<dbReference type="PROSITE" id="PS00436">
    <property type="entry name" value="PEROXIDASE_2"/>
    <property type="match status" value="1"/>
</dbReference>
<evidence type="ECO:0000256" key="7">
    <source>
        <dbReference type="ARBA" id="ARBA00049145"/>
    </source>
</evidence>
<dbReference type="Gene3D" id="1.10.420.10">
    <property type="entry name" value="Peroxidase, domain 2"/>
    <property type="match status" value="2"/>
</dbReference>
<dbReference type="EC" id="1.11.1.21" evidence="8 9"/>
<dbReference type="EMBL" id="JBCFQL010000010">
    <property type="protein sequence ID" value="MFA9191743.1"/>
    <property type="molecule type" value="Genomic_DNA"/>
</dbReference>
<dbReference type="CDD" id="cd08200">
    <property type="entry name" value="catalase_peroxidase_2"/>
    <property type="match status" value="1"/>
</dbReference>
<keyword evidence="4 8" id="KW-0560">Oxidoreductase</keyword>
<keyword evidence="2 8" id="KW-0349">Heme</keyword>
<feature type="compositionally biased region" description="Polar residues" evidence="10">
    <location>
        <begin position="19"/>
        <end position="33"/>
    </location>
</feature>
<accession>A0ABV4TCD4</accession>
<proteinExistence type="inferred from homology"/>
<comment type="PTM">
    <text evidence="8">Formation of the three residue Trp-Tyr-Met cross-link is important for the catalase, but not the peroxidase activity of the enzyme.</text>
</comment>
<dbReference type="InterPro" id="IPR010255">
    <property type="entry name" value="Haem_peroxidase_sf"/>
</dbReference>
<dbReference type="PANTHER" id="PTHR30555:SF0">
    <property type="entry name" value="CATALASE-PEROXIDASE"/>
    <property type="match status" value="1"/>
</dbReference>
<dbReference type="PROSITE" id="PS00435">
    <property type="entry name" value="PEROXIDASE_1"/>
    <property type="match status" value="1"/>
</dbReference>
<evidence type="ECO:0000256" key="9">
    <source>
        <dbReference type="RuleBase" id="RU003451"/>
    </source>
</evidence>
<dbReference type="CDD" id="cd00649">
    <property type="entry name" value="catalase_peroxidase_1"/>
    <property type="match status" value="1"/>
</dbReference>
<feature type="site" description="Transition state stabilizer" evidence="8">
    <location>
        <position position="99"/>
    </location>
</feature>
<dbReference type="Pfam" id="PF00141">
    <property type="entry name" value="peroxidase"/>
    <property type="match status" value="2"/>
</dbReference>
<dbReference type="PANTHER" id="PTHR30555">
    <property type="entry name" value="HYDROPEROXIDASE I, BIFUNCTIONAL CATALASE-PEROXIDASE"/>
    <property type="match status" value="1"/>
</dbReference>
<evidence type="ECO:0000256" key="5">
    <source>
        <dbReference type="ARBA" id="ARBA00023004"/>
    </source>
</evidence>
<feature type="cross-link" description="Tryptophyl-tyrosyl-methioninium (Tyr-Met) (with Trp-102)" evidence="8">
    <location>
        <begin position="248"/>
        <end position="274"/>
    </location>
</feature>
<dbReference type="Gene3D" id="1.10.520.10">
    <property type="match status" value="2"/>
</dbReference>
<name>A0ABV4TCD4_9FLAO</name>
<dbReference type="NCBIfam" id="TIGR00198">
    <property type="entry name" value="cat_per_HPI"/>
    <property type="match status" value="1"/>
</dbReference>
<organism evidence="12 13">
    <name type="scientific">Flavobacterium zubiriense</name>
    <dbReference type="NCBI Taxonomy" id="3138075"/>
    <lineage>
        <taxon>Bacteria</taxon>
        <taxon>Pseudomonadati</taxon>
        <taxon>Bacteroidota</taxon>
        <taxon>Flavobacteriia</taxon>
        <taxon>Flavobacteriales</taxon>
        <taxon>Flavobacteriaceae</taxon>
        <taxon>Flavobacterium</taxon>
    </lineage>
</organism>
<evidence type="ECO:0000256" key="6">
    <source>
        <dbReference type="ARBA" id="ARBA00023324"/>
    </source>
</evidence>
<comment type="caution">
    <text evidence="12">The sequence shown here is derived from an EMBL/GenBank/DDBJ whole genome shotgun (WGS) entry which is preliminary data.</text>
</comment>
<dbReference type="InterPro" id="IPR019794">
    <property type="entry name" value="Peroxidases_AS"/>
</dbReference>
<feature type="region of interest" description="Disordered" evidence="10">
    <location>
        <begin position="1"/>
        <end position="33"/>
    </location>
</feature>
<dbReference type="NCBIfam" id="NF011635">
    <property type="entry name" value="PRK15061.1"/>
    <property type="match status" value="1"/>
</dbReference>
<evidence type="ECO:0000256" key="2">
    <source>
        <dbReference type="ARBA" id="ARBA00022617"/>
    </source>
</evidence>
<evidence type="ECO:0000256" key="1">
    <source>
        <dbReference type="ARBA" id="ARBA00022559"/>
    </source>
</evidence>
<dbReference type="PROSITE" id="PS50873">
    <property type="entry name" value="PEROXIDASE_4"/>
    <property type="match status" value="1"/>
</dbReference>
<comment type="subunit">
    <text evidence="8">Homodimer or homotetramer.</text>
</comment>
<dbReference type="SUPFAM" id="SSF48113">
    <property type="entry name" value="Heme-dependent peroxidases"/>
    <property type="match status" value="2"/>
</dbReference>
<protein>
    <recommendedName>
        <fullName evidence="8 9">Catalase-peroxidase</fullName>
        <shortName evidence="8">CP</shortName>
        <ecNumber evidence="8 9">1.11.1.21</ecNumber>
    </recommendedName>
    <alternativeName>
        <fullName evidence="8">Peroxidase/catalase</fullName>
    </alternativeName>
</protein>
<dbReference type="PRINTS" id="PR00458">
    <property type="entry name" value="PEROXIDASE"/>
</dbReference>
<evidence type="ECO:0000256" key="10">
    <source>
        <dbReference type="SAM" id="MobiDB-lite"/>
    </source>
</evidence>
<dbReference type="HAMAP" id="MF_01961">
    <property type="entry name" value="Catal_peroxid"/>
    <property type="match status" value="1"/>
</dbReference>
<reference evidence="12 13" key="1">
    <citation type="submission" date="2024-04" db="EMBL/GenBank/DDBJ databases">
        <title>New Clade of Flavobacterium.</title>
        <authorList>
            <person name="Matos L."/>
            <person name="Proenca D.N."/>
            <person name="Fransisco R.M."/>
            <person name="Chung A.P."/>
            <person name="Maccario L."/>
            <person name="Sorensen S.J."/>
            <person name="Morais P.V."/>
        </authorList>
    </citation>
    <scope>NUCLEOTIDE SEQUENCE [LARGE SCALE GENOMIC DNA]</scope>
    <source>
        <strain evidence="12 13">FZUC8N2.13</strain>
    </source>
</reference>
<dbReference type="InterPro" id="IPR002016">
    <property type="entry name" value="Haem_peroxidase"/>
</dbReference>
<evidence type="ECO:0000313" key="12">
    <source>
        <dbReference type="EMBL" id="MFA9191743.1"/>
    </source>
</evidence>
<comment type="catalytic activity">
    <reaction evidence="7 8 9">
        <text>2 H2O2 = O2 + 2 H2O</text>
        <dbReference type="Rhea" id="RHEA:20309"/>
        <dbReference type="ChEBI" id="CHEBI:15377"/>
        <dbReference type="ChEBI" id="CHEBI:15379"/>
        <dbReference type="ChEBI" id="CHEBI:16240"/>
        <dbReference type="EC" id="1.11.1.21"/>
    </reaction>
</comment>
<dbReference type="PRINTS" id="PR00460">
    <property type="entry name" value="BPEROXIDASE"/>
</dbReference>
<dbReference type="RefSeq" id="WP_373406718.1">
    <property type="nucleotide sequence ID" value="NZ_JBCFQL010000010.1"/>
</dbReference>
<comment type="function">
    <text evidence="8">Bifunctional enzyme with both catalase and broad-spectrum peroxidase activity.</text>
</comment>
<evidence type="ECO:0000256" key="4">
    <source>
        <dbReference type="ARBA" id="ARBA00023002"/>
    </source>
</evidence>
<evidence type="ECO:0000259" key="11">
    <source>
        <dbReference type="PROSITE" id="PS50873"/>
    </source>
</evidence>
<dbReference type="InterPro" id="IPR019793">
    <property type="entry name" value="Peroxidases_heam-ligand_BS"/>
</dbReference>
<keyword evidence="6 8" id="KW-0376">Hydrogen peroxide</keyword>
<comment type="cofactor">
    <cofactor evidence="8">
        <name>heme b</name>
        <dbReference type="ChEBI" id="CHEBI:60344"/>
    </cofactor>
    <text evidence="8">Binds 1 heme b (iron(II)-protoporphyrin IX) group per dimer.</text>
</comment>
<comment type="caution">
    <text evidence="8">Lacks conserved residue(s) required for the propagation of feature annotation.</text>
</comment>
<evidence type="ECO:0000313" key="13">
    <source>
        <dbReference type="Proteomes" id="UP001574169"/>
    </source>
</evidence>
<comment type="catalytic activity">
    <reaction evidence="8 9">
        <text>H2O2 + AH2 = A + 2 H2O</text>
        <dbReference type="Rhea" id="RHEA:30275"/>
        <dbReference type="ChEBI" id="CHEBI:13193"/>
        <dbReference type="ChEBI" id="CHEBI:15377"/>
        <dbReference type="ChEBI" id="CHEBI:16240"/>
        <dbReference type="ChEBI" id="CHEBI:17499"/>
        <dbReference type="EC" id="1.11.1.21"/>
    </reaction>
</comment>
<keyword evidence="13" id="KW-1185">Reference proteome</keyword>
<comment type="similarity">
    <text evidence="8 9">Belongs to the peroxidase family. Peroxidase/catalase subfamily.</text>
</comment>
<feature type="binding site" description="axial binding residue" evidence="8">
    <location>
        <position position="289"/>
    </location>
    <ligand>
        <name>heme b</name>
        <dbReference type="ChEBI" id="CHEBI:60344"/>
    </ligand>
    <ligandPart>
        <name>Fe</name>
        <dbReference type="ChEBI" id="CHEBI:18248"/>
    </ligandPart>
</feature>
<sequence length="757" mass="83166">MENTNNSNGGGKCPFSGSAPKQSAGNGTQNKNWWPNQLKVDILRQHSSKSNPMDEEFDYAEAFKSLDLEAVKKDLHALMTDSQDWWPADFGHYGPFFIRMAWHSAGTYRVQDGRGGAGSGQQRFAPLNSWPDNVSLDKARRLIWPIKQKYGNKISWADLMILTGNIALESMGFKTLGFAGGRADVWEPDMDVYWGSEKNWLGGDIRYAHGSHGVAGDGVVPSDDDADGKVHSRNLENPLAAVQMGLIYVNPEGPDGNPDPILAAHDIRDTFARMAMNDEETVALIAGGHTFGKAHGAASTDHVGKEPEASEIEELGFGWQNSFGTGKGADTISSGLEVTWTSKPTEWTNLFFEYLLDFDWELTKSPAGAHQWVATNAGAITPDAHDPNKMHRPTMLTTDLSLRFDPEYAKISKRFRENPDQFADAFAKAWFKLTHRDMGPLSRYLGPDVPQEVFTWQDPIPAADYELIDANDVDVLKSQILGLGFSVSELVTTAWASASTFRGSDKRGGANGARIRLEPQKNWEVNNPVQLSKVFTALENIQSKFNNANISKKVSIADLIVLAGNVAVEKAAADAGTSVTVPFTAGRTDATQEQTDVESVGFLEPIADGFRNYRKNKSAVSTEELLIDKAQLLTLTSPELTVLIGGLRALDTNFDGSKNGVLTTRPGQLTTDFFVNLLDMGTAWKAMDESKEIYIGIDRKTGQPKWTGTRVDLVFGSNSELRAIAEVYASADAHHKFVKDFVAAWNKVMNLDRFDLV</sequence>
<dbReference type="InterPro" id="IPR000763">
    <property type="entry name" value="Catalase_peroxidase"/>
</dbReference>
<evidence type="ECO:0000256" key="8">
    <source>
        <dbReference type="HAMAP-Rule" id="MF_01961"/>
    </source>
</evidence>
<evidence type="ECO:0000256" key="3">
    <source>
        <dbReference type="ARBA" id="ARBA00022723"/>
    </source>
</evidence>
<dbReference type="GO" id="GO:0004601">
    <property type="term" value="F:peroxidase activity"/>
    <property type="evidence" value="ECO:0007669"/>
    <property type="project" value="UniProtKB-KW"/>
</dbReference>
<keyword evidence="3 8" id="KW-0479">Metal-binding</keyword>
<gene>
    <name evidence="8 12" type="primary">katG</name>
    <name evidence="12" type="ORF">AAGV28_10235</name>
</gene>
<keyword evidence="1 8" id="KW-0575">Peroxidase</keyword>
<feature type="active site" description="Proton acceptor" evidence="8">
    <location>
        <position position="103"/>
    </location>
</feature>
<feature type="domain" description="Plant heme peroxidase family profile" evidence="11">
    <location>
        <begin position="136"/>
        <end position="453"/>
    </location>
</feature>
<keyword evidence="5 8" id="KW-0408">Iron</keyword>